<dbReference type="EMBL" id="CP067136">
    <property type="protein sequence ID" value="WCR05766.1"/>
    <property type="molecule type" value="Genomic_DNA"/>
</dbReference>
<name>A0ABY7SIP5_9RHOB</name>
<proteinExistence type="predicted"/>
<sequence>MMFGAAILSVGLLNSAVAELPLLPDAAAYAETASGWLLDGRTLPPDYRVTLLEMSPEARLQTLIFLRRVGLLQADGWALQDILRPAIPAEVTE</sequence>
<evidence type="ECO:0000313" key="1">
    <source>
        <dbReference type="EMBL" id="WCR05766.1"/>
    </source>
</evidence>
<dbReference type="Proteomes" id="UP001219349">
    <property type="component" value="Chromosome"/>
</dbReference>
<reference evidence="1 2" key="1">
    <citation type="submission" date="2021-01" db="EMBL/GenBank/DDBJ databases">
        <title>Biogeographic distribution of Paracoccus.</title>
        <authorList>
            <person name="Hollensteiner J."/>
            <person name="Leineberger J."/>
            <person name="Brinkhoff T."/>
            <person name="Daniel R."/>
        </authorList>
    </citation>
    <scope>NUCLEOTIDE SEQUENCE [LARGE SCALE GENOMIC DNA]</scope>
    <source>
        <strain evidence="1 2">KCTC 22803</strain>
    </source>
</reference>
<gene>
    <name evidence="1" type="ORF">JHX87_09445</name>
</gene>
<dbReference type="RefSeq" id="WP_272833665.1">
    <property type="nucleotide sequence ID" value="NZ_CP067136.1"/>
</dbReference>
<evidence type="ECO:0000313" key="2">
    <source>
        <dbReference type="Proteomes" id="UP001219349"/>
    </source>
</evidence>
<organism evidence="1 2">
    <name type="scientific">Paracoccus fistulariae</name>
    <dbReference type="NCBI Taxonomy" id="658446"/>
    <lineage>
        <taxon>Bacteria</taxon>
        <taxon>Pseudomonadati</taxon>
        <taxon>Pseudomonadota</taxon>
        <taxon>Alphaproteobacteria</taxon>
        <taxon>Rhodobacterales</taxon>
        <taxon>Paracoccaceae</taxon>
        <taxon>Paracoccus</taxon>
    </lineage>
</organism>
<keyword evidence="2" id="KW-1185">Reference proteome</keyword>
<protein>
    <submittedName>
        <fullName evidence="1">Uncharacterized protein</fullName>
    </submittedName>
</protein>
<accession>A0ABY7SIP5</accession>